<feature type="domain" description="Subtilisin-like protease fibronectin type-III" evidence="10">
    <location>
        <begin position="1139"/>
        <end position="1239"/>
    </location>
</feature>
<feature type="active site" description="Charge relay system" evidence="6 7">
    <location>
        <position position="707"/>
    </location>
</feature>
<evidence type="ECO:0000259" key="8">
    <source>
        <dbReference type="Pfam" id="PF00082"/>
    </source>
</evidence>
<comment type="caution">
    <text evidence="11">The sequence shown here is derived from an EMBL/GenBank/DDBJ whole genome shotgun (WGS) entry which is preliminary data.</text>
</comment>
<feature type="domain" description="Inhibitor I9" evidence="9">
    <location>
        <begin position="597"/>
        <end position="677"/>
    </location>
</feature>
<accession>A0A835KLH4</accession>
<feature type="active site" description="Charge relay system" evidence="6 7">
    <location>
        <position position="764"/>
    </location>
</feature>
<feature type="active site" description="Charge relay system" evidence="7">
    <location>
        <position position="46"/>
    </location>
</feature>
<dbReference type="OrthoDB" id="2014869at2759"/>
<evidence type="ECO:0000256" key="6">
    <source>
        <dbReference type="PIRSR" id="PIRSR615500-1"/>
    </source>
</evidence>
<dbReference type="Pfam" id="PF00082">
    <property type="entry name" value="Peptidase_S8"/>
    <property type="match status" value="2"/>
</dbReference>
<dbReference type="InterPro" id="IPR010259">
    <property type="entry name" value="S8pro/Inhibitor_I9"/>
</dbReference>
<protein>
    <submittedName>
        <fullName evidence="11">Uncharacterized protein</fullName>
    </submittedName>
</protein>
<organism evidence="11 12">
    <name type="scientific">Digitaria exilis</name>
    <dbReference type="NCBI Taxonomy" id="1010633"/>
    <lineage>
        <taxon>Eukaryota</taxon>
        <taxon>Viridiplantae</taxon>
        <taxon>Streptophyta</taxon>
        <taxon>Embryophyta</taxon>
        <taxon>Tracheophyta</taxon>
        <taxon>Spermatophyta</taxon>
        <taxon>Magnoliopsida</taxon>
        <taxon>Liliopsida</taxon>
        <taxon>Poales</taxon>
        <taxon>Poaceae</taxon>
        <taxon>PACMAD clade</taxon>
        <taxon>Panicoideae</taxon>
        <taxon>Panicodae</taxon>
        <taxon>Paniceae</taxon>
        <taxon>Anthephorinae</taxon>
        <taxon>Digitaria</taxon>
    </lineage>
</organism>
<keyword evidence="2 7" id="KW-0645">Protease</keyword>
<evidence type="ECO:0000256" key="4">
    <source>
        <dbReference type="ARBA" id="ARBA00022801"/>
    </source>
</evidence>
<feature type="active site" description="Charge relay system" evidence="7">
    <location>
        <position position="102"/>
    </location>
</feature>
<keyword evidence="12" id="KW-1185">Reference proteome</keyword>
<dbReference type="Pfam" id="PF05922">
    <property type="entry name" value="Inhibitor_I9"/>
    <property type="match status" value="1"/>
</dbReference>
<dbReference type="GO" id="GO:0004252">
    <property type="term" value="F:serine-type endopeptidase activity"/>
    <property type="evidence" value="ECO:0007669"/>
    <property type="project" value="UniProtKB-UniRule"/>
</dbReference>
<proteinExistence type="inferred from homology"/>
<dbReference type="Gene3D" id="3.30.70.80">
    <property type="entry name" value="Peptidase S8 propeptide/proteinase inhibitor I9"/>
    <property type="match status" value="1"/>
</dbReference>
<dbReference type="Pfam" id="PF17766">
    <property type="entry name" value="fn3_6"/>
    <property type="match status" value="2"/>
</dbReference>
<name>A0A835KLH4_9POAL</name>
<evidence type="ECO:0000313" key="11">
    <source>
        <dbReference type="EMBL" id="KAF8732029.1"/>
    </source>
</evidence>
<dbReference type="SUPFAM" id="SSF52743">
    <property type="entry name" value="Subtilisin-like"/>
    <property type="match status" value="2"/>
</dbReference>
<keyword evidence="4 7" id="KW-0378">Hydrolase</keyword>
<evidence type="ECO:0000256" key="7">
    <source>
        <dbReference type="PROSITE-ProRule" id="PRU01240"/>
    </source>
</evidence>
<dbReference type="Gene3D" id="2.60.40.2310">
    <property type="match status" value="2"/>
</dbReference>
<evidence type="ECO:0000256" key="1">
    <source>
        <dbReference type="ARBA" id="ARBA00011073"/>
    </source>
</evidence>
<dbReference type="InterPro" id="IPR034197">
    <property type="entry name" value="Peptidases_S8_3"/>
</dbReference>
<evidence type="ECO:0000256" key="5">
    <source>
        <dbReference type="ARBA" id="ARBA00022825"/>
    </source>
</evidence>
<dbReference type="InterPro" id="IPR000209">
    <property type="entry name" value="Peptidase_S8/S53_dom"/>
</dbReference>
<feature type="active site" description="Charge relay system" evidence="6 7">
    <location>
        <position position="1028"/>
    </location>
</feature>
<dbReference type="Gene3D" id="3.50.30.30">
    <property type="match status" value="1"/>
</dbReference>
<dbReference type="CDD" id="cd02120">
    <property type="entry name" value="PA_subtilisin_like"/>
    <property type="match status" value="1"/>
</dbReference>
<sequence>MEGTVSIFPSKNRELLTTRSWDFLGLPQTPLEEVPLEGDVIVGMLDSGVWPDSPSFSDDGMSPPPSRWKGACQNFTCNNKIIGARAYHNGVTGMSPVDDHGHGSHTASIVAGRAVSNVSLDGLATGTARGAVPGARLAVYRVCWQRAHCADVDILAAFDDAIADGVDVISMSIGSFDPSPYFEDAAAIGSFHAMRRGVLTSAGAGNAGVDGGNVCNVAPWMLSVAASSTDRQLVDKIVLGNGKTIVGGYGVGPNLVGAAGAVLVSDQPDTTTDLQAPKPASFSSPGPNLITPGILKPDLSAPGIEIIASWSPLSPPTLNPKDNRKVMYNIDSGTSMACPHVSGVAAYVKSFHQDWSPAMIMSALITTATPMNMPGNSGSNELKYGAGQLNPAKARDPGLVYDALEHDYISMLCVEGYNATQLAFITGSNATACVDGSTAGSASDLNYPTMAAQVEPGKNFTVAFPRTVTNVGDEGAVYNVKVVFPDGAADDLDVAVSPTRLEFSDENPKASFTVMVAGVVLGGAGHVISVDVVWFDSKHEVRSPVVVYTSDVKFQTWKHAMGTVLKALVVSQLLLAVSFVGSLQASEASSHGNEPQVYIVYMGHQLGPSELLDSGLSAAEAAHHWMLNQILDDGRIIYSYKRSINGFAARLTEQEAQKLSTMEGVVSIFPSRTYELQTTSSWDFLGIPKNVRRSLPTEGDVIVGMLDTGVWPDSPSFSDDGFAPLPARWKGTCHNFTCNNKIIGARAYRQGRRTGLSPEDTAGHGSHTASMVAGRVVGGVGLAGLAAGSARGAVPGARLAVYKICWDDFCASEDMLAAFDDAIADGVDVVSFSIGRKLPLPYLEDAAAIGAFHAMRRGVLTSASAGNSALDGGRVCNVAPWMLSVAASSTGRRLVGKLVLGNGKTIVGASVNIFPKLEKAPLVLPINGSCQPESLAGQSYKGKILLCPRGSNGNGPALAGAAGTVIADAEPDVTFHQGILGLQSTNRRLPDLSAPGIDILAAWTPLSPLTADPKENRFAAYNIISGTSMACPHATGAAAYVKSFHPDWSPAMIMSALLTTATPMDPASNPGGGELVYGAGQLDPARARDPGIVYDAGEEDYVLLLCAEGYNSSQLKIVTGSNATACPAGRKLQRGGAGDLNYPTMAHHAAPGKNFTVRFRRTVTNVGAPGSVYAARIAGGEGLYVGVAVAPRRLAFTRLLQKLSFTVTVSGALPAGNEFVSAAVVWSDGVHQARSPIVVHTVDVQHSRTLN</sequence>
<comment type="similarity">
    <text evidence="1 7">Belongs to the peptidase S8 family.</text>
</comment>
<dbReference type="Gene3D" id="3.40.50.200">
    <property type="entry name" value="Peptidase S8/S53 domain"/>
    <property type="match status" value="2"/>
</dbReference>
<dbReference type="InterPro" id="IPR023828">
    <property type="entry name" value="Peptidase_S8_Ser-AS"/>
</dbReference>
<evidence type="ECO:0000259" key="9">
    <source>
        <dbReference type="Pfam" id="PF05922"/>
    </source>
</evidence>
<dbReference type="PRINTS" id="PR00723">
    <property type="entry name" value="SUBTILISIN"/>
</dbReference>
<evidence type="ECO:0000259" key="10">
    <source>
        <dbReference type="Pfam" id="PF17766"/>
    </source>
</evidence>
<keyword evidence="3" id="KW-0732">Signal</keyword>
<dbReference type="InterPro" id="IPR041469">
    <property type="entry name" value="Subtilisin-like_FN3"/>
</dbReference>
<evidence type="ECO:0000313" key="12">
    <source>
        <dbReference type="Proteomes" id="UP000636709"/>
    </source>
</evidence>
<dbReference type="AlphaFoldDB" id="A0A835KLH4"/>
<feature type="active site" description="Charge relay system" evidence="7">
    <location>
        <position position="335"/>
    </location>
</feature>
<reference evidence="11" key="1">
    <citation type="submission" date="2020-07" db="EMBL/GenBank/DDBJ databases">
        <title>Genome sequence and genetic diversity analysis of an under-domesticated orphan crop, white fonio (Digitaria exilis).</title>
        <authorList>
            <person name="Bennetzen J.L."/>
            <person name="Chen S."/>
            <person name="Ma X."/>
            <person name="Wang X."/>
            <person name="Yssel A.E.J."/>
            <person name="Chaluvadi S.R."/>
            <person name="Johnson M."/>
            <person name="Gangashetty P."/>
            <person name="Hamidou F."/>
            <person name="Sanogo M.D."/>
            <person name="Zwaenepoel A."/>
            <person name="Wallace J."/>
            <person name="Van De Peer Y."/>
            <person name="Van Deynze A."/>
        </authorList>
    </citation>
    <scope>NUCLEOTIDE SEQUENCE</scope>
    <source>
        <tissue evidence="11">Leaves</tissue>
    </source>
</reference>
<dbReference type="InterPro" id="IPR045051">
    <property type="entry name" value="SBT"/>
</dbReference>
<dbReference type="EMBL" id="JACEFO010001605">
    <property type="protein sequence ID" value="KAF8732029.1"/>
    <property type="molecule type" value="Genomic_DNA"/>
</dbReference>
<dbReference type="PROSITE" id="PS51892">
    <property type="entry name" value="SUBTILASE"/>
    <property type="match status" value="2"/>
</dbReference>
<dbReference type="GO" id="GO:0006508">
    <property type="term" value="P:proteolysis"/>
    <property type="evidence" value="ECO:0007669"/>
    <property type="project" value="UniProtKB-KW"/>
</dbReference>
<keyword evidence="5 7" id="KW-0720">Serine protease</keyword>
<dbReference type="InterPro" id="IPR015500">
    <property type="entry name" value="Peptidase_S8_subtilisin-rel"/>
</dbReference>
<feature type="domain" description="Peptidase S8/S53" evidence="8">
    <location>
        <begin position="39"/>
        <end position="385"/>
    </location>
</feature>
<dbReference type="Proteomes" id="UP000636709">
    <property type="component" value="Unassembled WGS sequence"/>
</dbReference>
<dbReference type="PROSITE" id="PS00138">
    <property type="entry name" value="SUBTILASE_SER"/>
    <property type="match status" value="2"/>
</dbReference>
<feature type="domain" description="Subtilisin-like protease fibronectin type-III" evidence="10">
    <location>
        <begin position="444"/>
        <end position="547"/>
    </location>
</feature>
<evidence type="ECO:0000256" key="3">
    <source>
        <dbReference type="ARBA" id="ARBA00022729"/>
    </source>
</evidence>
<feature type="domain" description="Peptidase S8/S53" evidence="8">
    <location>
        <begin position="700"/>
        <end position="1073"/>
    </location>
</feature>
<dbReference type="PANTHER" id="PTHR10795">
    <property type="entry name" value="PROPROTEIN CONVERTASE SUBTILISIN/KEXIN"/>
    <property type="match status" value="1"/>
</dbReference>
<evidence type="ECO:0000256" key="2">
    <source>
        <dbReference type="ARBA" id="ARBA00022670"/>
    </source>
</evidence>
<dbReference type="InterPro" id="IPR037045">
    <property type="entry name" value="S8pro/Inhibitor_I9_sf"/>
</dbReference>
<gene>
    <name evidence="11" type="ORF">HU200_015984</name>
</gene>
<dbReference type="InterPro" id="IPR036852">
    <property type="entry name" value="Peptidase_S8/S53_dom_sf"/>
</dbReference>
<dbReference type="CDD" id="cd04852">
    <property type="entry name" value="Peptidases_S8_3"/>
    <property type="match status" value="2"/>
</dbReference>